<keyword evidence="2" id="KW-1185">Reference proteome</keyword>
<evidence type="ECO:0000313" key="2">
    <source>
        <dbReference type="Proteomes" id="UP001054889"/>
    </source>
</evidence>
<evidence type="ECO:0000313" key="1">
    <source>
        <dbReference type="EMBL" id="GJN32072.1"/>
    </source>
</evidence>
<dbReference type="Proteomes" id="UP001054889">
    <property type="component" value="Unassembled WGS sequence"/>
</dbReference>
<gene>
    <name evidence="1" type="primary">gb20545</name>
    <name evidence="1" type="ORF">PR202_gb20545</name>
</gene>
<sequence>MSIQKTNVIEQTVLLLFHVKDSSWLGGVPAFGAPQAVRSDEITPTFLDRAAAVGCPCIHAKLVVDPGVKATVEAVISDGVVWSEEFSTMT</sequence>
<organism evidence="1 2">
    <name type="scientific">Eleusine coracana subsp. coracana</name>
    <dbReference type="NCBI Taxonomy" id="191504"/>
    <lineage>
        <taxon>Eukaryota</taxon>
        <taxon>Viridiplantae</taxon>
        <taxon>Streptophyta</taxon>
        <taxon>Embryophyta</taxon>
        <taxon>Tracheophyta</taxon>
        <taxon>Spermatophyta</taxon>
        <taxon>Magnoliopsida</taxon>
        <taxon>Liliopsida</taxon>
        <taxon>Poales</taxon>
        <taxon>Poaceae</taxon>
        <taxon>PACMAD clade</taxon>
        <taxon>Chloridoideae</taxon>
        <taxon>Cynodonteae</taxon>
        <taxon>Eleusininae</taxon>
        <taxon>Eleusine</taxon>
    </lineage>
</organism>
<dbReference type="AlphaFoldDB" id="A0AAV5FAP2"/>
<reference evidence="1" key="1">
    <citation type="journal article" date="2018" name="DNA Res.">
        <title>Multiple hybrid de novo genome assembly of finger millet, an orphan allotetraploid crop.</title>
        <authorList>
            <person name="Hatakeyama M."/>
            <person name="Aluri S."/>
            <person name="Balachadran M.T."/>
            <person name="Sivarajan S.R."/>
            <person name="Patrignani A."/>
            <person name="Gruter S."/>
            <person name="Poveda L."/>
            <person name="Shimizu-Inatsugi R."/>
            <person name="Baeten J."/>
            <person name="Francoijs K.J."/>
            <person name="Nataraja K.N."/>
            <person name="Reddy Y.A.N."/>
            <person name="Phadnis S."/>
            <person name="Ravikumar R.L."/>
            <person name="Schlapbach R."/>
            <person name="Sreeman S.M."/>
            <person name="Shimizu K.K."/>
        </authorList>
    </citation>
    <scope>NUCLEOTIDE SEQUENCE</scope>
</reference>
<proteinExistence type="predicted"/>
<protein>
    <submittedName>
        <fullName evidence="1">Uncharacterized protein</fullName>
    </submittedName>
</protein>
<accession>A0AAV5FAP2</accession>
<comment type="caution">
    <text evidence="1">The sequence shown here is derived from an EMBL/GenBank/DDBJ whole genome shotgun (WGS) entry which is preliminary data.</text>
</comment>
<reference evidence="1" key="2">
    <citation type="submission" date="2021-12" db="EMBL/GenBank/DDBJ databases">
        <title>Resequencing data analysis of finger millet.</title>
        <authorList>
            <person name="Hatakeyama M."/>
            <person name="Aluri S."/>
            <person name="Balachadran M.T."/>
            <person name="Sivarajan S.R."/>
            <person name="Poveda L."/>
            <person name="Shimizu-Inatsugi R."/>
            <person name="Schlapbach R."/>
            <person name="Sreeman S.M."/>
            <person name="Shimizu K.K."/>
        </authorList>
    </citation>
    <scope>NUCLEOTIDE SEQUENCE</scope>
</reference>
<name>A0AAV5FAP2_ELECO</name>
<dbReference type="EMBL" id="BQKI01000083">
    <property type="protein sequence ID" value="GJN32072.1"/>
    <property type="molecule type" value="Genomic_DNA"/>
</dbReference>